<dbReference type="GO" id="GO:0004222">
    <property type="term" value="F:metalloendopeptidase activity"/>
    <property type="evidence" value="ECO:0007669"/>
    <property type="project" value="TreeGrafter"/>
</dbReference>
<dbReference type="Pfam" id="PF01551">
    <property type="entry name" value="Peptidase_M23"/>
    <property type="match status" value="1"/>
</dbReference>
<dbReference type="PANTHER" id="PTHR21666:SF270">
    <property type="entry name" value="MUREIN HYDROLASE ACTIVATOR ENVC"/>
    <property type="match status" value="1"/>
</dbReference>
<accession>A0A0G1K6V3</accession>
<evidence type="ECO:0000256" key="1">
    <source>
        <dbReference type="SAM" id="Coils"/>
    </source>
</evidence>
<comment type="caution">
    <text evidence="3">The sequence shown here is derived from an EMBL/GenBank/DDBJ whole genome shotgun (WGS) entry which is preliminary data.</text>
</comment>
<dbReference type="InterPro" id="IPR011055">
    <property type="entry name" value="Dup_hybrid_motif"/>
</dbReference>
<sequence length="416" mass="46611">MQFRNFRFGIFTLVGILFLLHSYSEGATVDDLKSQIKNREDQIASIEAEIAEYQKQIDAKVLEAGTLKHQISSLTAEIGKLNAEIRLTRGKIYASELSLEKIELEINKKADEIEDKKASLSGIMRSINETDYESLVEILLKHKDLSDFFSDIRNIESLEGAVKKELSELKDLKRDLEIKEADESSIKSSLVDLAAELSDRKSIEETYKKKKDQLLRDTKNKEAEYQKLVREREIKRAQILEDIRKIEDQLRLLIDPASLPAPRPGVLAWPVLNPNITQNFGKTDFAKNTDVYNQNSHNGIDLRAPVGTQILAAEEGIVKGTGNSDIVCPGGSYGKWILIEHSNHLSTLYAHLSVSKVSSGQGIKRGELIAYSGDTGYTTGPHLHFTVYDARTVQIKSSRVCGSLPYGGYLDPILYL</sequence>
<feature type="coiled-coil region" evidence="1">
    <location>
        <begin position="155"/>
        <end position="231"/>
    </location>
</feature>
<dbReference type="InterPro" id="IPR016047">
    <property type="entry name" value="M23ase_b-sheet_dom"/>
</dbReference>
<dbReference type="EMBL" id="LCJM01000001">
    <property type="protein sequence ID" value="KKT79193.1"/>
    <property type="molecule type" value="Genomic_DNA"/>
</dbReference>
<dbReference type="AlphaFoldDB" id="A0A0G1K6V3"/>
<dbReference type="InterPro" id="IPR050570">
    <property type="entry name" value="Cell_wall_metabolism_enzyme"/>
</dbReference>
<evidence type="ECO:0000313" key="4">
    <source>
        <dbReference type="Proteomes" id="UP000034889"/>
    </source>
</evidence>
<protein>
    <submittedName>
        <fullName evidence="3">Peptidase, M23/M37 family</fullName>
    </submittedName>
</protein>
<organism evidence="3 4">
    <name type="scientific">Candidatus Giovannonibacteria bacterium GW2011_GWC2_44_8</name>
    <dbReference type="NCBI Taxonomy" id="1618657"/>
    <lineage>
        <taxon>Bacteria</taxon>
        <taxon>Candidatus Giovannoniibacteriota</taxon>
    </lineage>
</organism>
<dbReference type="Proteomes" id="UP000034889">
    <property type="component" value="Unassembled WGS sequence"/>
</dbReference>
<proteinExistence type="predicted"/>
<dbReference type="Gene3D" id="6.10.250.3150">
    <property type="match status" value="1"/>
</dbReference>
<name>A0A0G1K6V3_9BACT</name>
<feature type="domain" description="M23ase beta-sheet core" evidence="2">
    <location>
        <begin position="296"/>
        <end position="389"/>
    </location>
</feature>
<gene>
    <name evidence="3" type="ORF">UW74_C0001G0002</name>
</gene>
<evidence type="ECO:0000259" key="2">
    <source>
        <dbReference type="Pfam" id="PF01551"/>
    </source>
</evidence>
<evidence type="ECO:0000313" key="3">
    <source>
        <dbReference type="EMBL" id="KKT79193.1"/>
    </source>
</evidence>
<feature type="coiled-coil region" evidence="1">
    <location>
        <begin position="29"/>
        <end position="63"/>
    </location>
</feature>
<dbReference type="PANTHER" id="PTHR21666">
    <property type="entry name" value="PEPTIDASE-RELATED"/>
    <property type="match status" value="1"/>
</dbReference>
<dbReference type="SUPFAM" id="SSF51261">
    <property type="entry name" value="Duplicated hybrid motif"/>
    <property type="match status" value="1"/>
</dbReference>
<reference evidence="3 4" key="1">
    <citation type="journal article" date="2015" name="Nature">
        <title>rRNA introns, odd ribosomes, and small enigmatic genomes across a large radiation of phyla.</title>
        <authorList>
            <person name="Brown C.T."/>
            <person name="Hug L.A."/>
            <person name="Thomas B.C."/>
            <person name="Sharon I."/>
            <person name="Castelle C.J."/>
            <person name="Singh A."/>
            <person name="Wilkins M.J."/>
            <person name="Williams K.H."/>
            <person name="Banfield J.F."/>
        </authorList>
    </citation>
    <scope>NUCLEOTIDE SEQUENCE [LARGE SCALE GENOMIC DNA]</scope>
</reference>
<dbReference type="CDD" id="cd12797">
    <property type="entry name" value="M23_peptidase"/>
    <property type="match status" value="1"/>
</dbReference>
<keyword evidence="1" id="KW-0175">Coiled coil</keyword>
<dbReference type="Gene3D" id="2.70.70.10">
    <property type="entry name" value="Glucose Permease (Domain IIA)"/>
    <property type="match status" value="1"/>
</dbReference>